<accession>A0AC35FF25</accession>
<dbReference type="WBParaSite" id="PS1159_v2.g16862.t1">
    <property type="protein sequence ID" value="PS1159_v2.g16862.t1"/>
    <property type="gene ID" value="PS1159_v2.g16862"/>
</dbReference>
<reference evidence="2" key="1">
    <citation type="submission" date="2022-11" db="UniProtKB">
        <authorList>
            <consortium name="WormBaseParasite"/>
        </authorList>
    </citation>
    <scope>IDENTIFICATION</scope>
</reference>
<sequence length="254" mass="29364">MNSNTCNFYDPGTNEPLSYVLNKFGQKVGLPLPDDLPTPPFPNLETVHGITCRLEPLKVHHAEDLLYEMAENDSDWTYLLTDRPKDLNEYRQLIESYNKFHDRVNVGIVDNKTNKAVGSVAYMRIDPTNCSLEIGAVNFSKAMQKTKMGTEAIYLMMKTTFDLGYRRLEWKCDALNERSRSAALRYGFTFEGIFRQAIVLRKASGTRNRDTAWFSIIDNEWPKIKSSMELWLSNENFDKSGNQIKRLRDLIKEK</sequence>
<evidence type="ECO:0000313" key="1">
    <source>
        <dbReference type="Proteomes" id="UP000887580"/>
    </source>
</evidence>
<evidence type="ECO:0000313" key="2">
    <source>
        <dbReference type="WBParaSite" id="PS1159_v2.g16862.t1"/>
    </source>
</evidence>
<organism evidence="1 2">
    <name type="scientific">Panagrolaimus sp. PS1159</name>
    <dbReference type="NCBI Taxonomy" id="55785"/>
    <lineage>
        <taxon>Eukaryota</taxon>
        <taxon>Metazoa</taxon>
        <taxon>Ecdysozoa</taxon>
        <taxon>Nematoda</taxon>
        <taxon>Chromadorea</taxon>
        <taxon>Rhabditida</taxon>
        <taxon>Tylenchina</taxon>
        <taxon>Panagrolaimomorpha</taxon>
        <taxon>Panagrolaimoidea</taxon>
        <taxon>Panagrolaimidae</taxon>
        <taxon>Panagrolaimus</taxon>
    </lineage>
</organism>
<proteinExistence type="predicted"/>
<dbReference type="Proteomes" id="UP000887580">
    <property type="component" value="Unplaced"/>
</dbReference>
<name>A0AC35FF25_9BILA</name>
<protein>
    <submittedName>
        <fullName evidence="2">N-acetyltransferase domain-containing protein</fullName>
    </submittedName>
</protein>